<proteinExistence type="predicted"/>
<reference evidence="2" key="1">
    <citation type="submission" date="2022-06" db="EMBL/GenBank/DDBJ databases">
        <title>Uncovering the hologenomic basis of an extraordinary plant invasion.</title>
        <authorList>
            <person name="Bieker V.C."/>
            <person name="Martin M.D."/>
            <person name="Gilbert T."/>
            <person name="Hodgins K."/>
            <person name="Battlay P."/>
            <person name="Petersen B."/>
            <person name="Wilson J."/>
        </authorList>
    </citation>
    <scope>NUCLEOTIDE SEQUENCE</scope>
    <source>
        <strain evidence="2">AA19_3_7</strain>
        <tissue evidence="2">Leaf</tissue>
    </source>
</reference>
<gene>
    <name evidence="2" type="ORF">M8C21_015039</name>
</gene>
<evidence type="ECO:0000313" key="3">
    <source>
        <dbReference type="Proteomes" id="UP001206925"/>
    </source>
</evidence>
<evidence type="ECO:0000259" key="1">
    <source>
        <dbReference type="SMART" id="SM00458"/>
    </source>
</evidence>
<dbReference type="SMART" id="SM00458">
    <property type="entry name" value="RICIN"/>
    <property type="match status" value="2"/>
</dbReference>
<dbReference type="EMBL" id="JAMZMK010009091">
    <property type="protein sequence ID" value="KAI7737201.1"/>
    <property type="molecule type" value="Genomic_DNA"/>
</dbReference>
<feature type="domain" description="Ricin B lectin" evidence="1">
    <location>
        <begin position="147"/>
        <end position="271"/>
    </location>
</feature>
<dbReference type="AlphaFoldDB" id="A0AAD5GE89"/>
<dbReference type="PROSITE" id="PS50231">
    <property type="entry name" value="RICIN_B_LECTIN"/>
    <property type="match status" value="2"/>
</dbReference>
<dbReference type="Gene3D" id="2.80.10.50">
    <property type="match status" value="2"/>
</dbReference>
<protein>
    <recommendedName>
        <fullName evidence="1">Ricin B lectin domain-containing protein</fullName>
    </recommendedName>
</protein>
<dbReference type="Pfam" id="PF00652">
    <property type="entry name" value="Ricin_B_lectin"/>
    <property type="match status" value="2"/>
</dbReference>
<name>A0AAD5GE89_AMBAR</name>
<dbReference type="InterPro" id="IPR035992">
    <property type="entry name" value="Ricin_B-like_lectins"/>
</dbReference>
<dbReference type="SUPFAM" id="SSF50370">
    <property type="entry name" value="Ricin B-like lectins"/>
    <property type="match status" value="2"/>
</dbReference>
<sequence length="271" mass="29627">MPVPVAVGAEEQCPYGEPTTNIIGRDGQCMDVKGSQYNNGNAIILWACGNAQRNQLWTFKSDGTIQSNGKCLATEGYTSGNRIIISDCDTDAPEATQWILYDIGTIMNPKSGLVIAAETSTQGIVLTVAEDNNSSRQAWSAGNYTQPAINYIIGLCEMCLEANGANARVWLANCVIGTEPRQQWALYGDSTIRLYSDRTLCVTSDGHDIDSVILLLRCQGLGNQRWTFMADGTILNPNARLVMDVRQSNPSLQEIILWPPTGNPNQNWLAY</sequence>
<dbReference type="CDD" id="cd23443">
    <property type="entry name" value="beta-trefoil_Ricin_RIPs_II_rpt1"/>
    <property type="match status" value="1"/>
</dbReference>
<keyword evidence="3" id="KW-1185">Reference proteome</keyword>
<dbReference type="InterPro" id="IPR000772">
    <property type="entry name" value="Ricin_B_lectin"/>
</dbReference>
<comment type="caution">
    <text evidence="2">The sequence shown here is derived from an EMBL/GenBank/DDBJ whole genome shotgun (WGS) entry which is preliminary data.</text>
</comment>
<evidence type="ECO:0000313" key="2">
    <source>
        <dbReference type="EMBL" id="KAI7737201.1"/>
    </source>
</evidence>
<organism evidence="2 3">
    <name type="scientific">Ambrosia artemisiifolia</name>
    <name type="common">Common ragweed</name>
    <dbReference type="NCBI Taxonomy" id="4212"/>
    <lineage>
        <taxon>Eukaryota</taxon>
        <taxon>Viridiplantae</taxon>
        <taxon>Streptophyta</taxon>
        <taxon>Embryophyta</taxon>
        <taxon>Tracheophyta</taxon>
        <taxon>Spermatophyta</taxon>
        <taxon>Magnoliopsida</taxon>
        <taxon>eudicotyledons</taxon>
        <taxon>Gunneridae</taxon>
        <taxon>Pentapetalae</taxon>
        <taxon>asterids</taxon>
        <taxon>campanulids</taxon>
        <taxon>Asterales</taxon>
        <taxon>Asteraceae</taxon>
        <taxon>Asteroideae</taxon>
        <taxon>Heliantheae alliance</taxon>
        <taxon>Heliantheae</taxon>
        <taxon>Ambrosia</taxon>
    </lineage>
</organism>
<accession>A0AAD5GE89</accession>
<dbReference type="Proteomes" id="UP001206925">
    <property type="component" value="Unassembled WGS sequence"/>
</dbReference>
<feature type="domain" description="Ricin B lectin" evidence="1">
    <location>
        <begin position="17"/>
        <end position="142"/>
    </location>
</feature>